<evidence type="ECO:0000313" key="2">
    <source>
        <dbReference type="EMBL" id="OOS26358.1"/>
    </source>
</evidence>
<dbReference type="Gene3D" id="1.20.120.520">
    <property type="entry name" value="nmb1532 protein domain like"/>
    <property type="match status" value="1"/>
</dbReference>
<keyword evidence="3" id="KW-1185">Reference proteome</keyword>
<dbReference type="RefSeq" id="WP_078316748.1">
    <property type="nucleotide sequence ID" value="NZ_MUYV01000001.1"/>
</dbReference>
<dbReference type="PANTHER" id="PTHR35585">
    <property type="entry name" value="HHE DOMAIN PROTEIN (AFU_ORTHOLOGUE AFUA_4G00730)"/>
    <property type="match status" value="1"/>
</dbReference>
<evidence type="ECO:0000259" key="1">
    <source>
        <dbReference type="Pfam" id="PF01814"/>
    </source>
</evidence>
<dbReference type="InterPro" id="IPR012312">
    <property type="entry name" value="Hemerythrin-like"/>
</dbReference>
<dbReference type="AlphaFoldDB" id="A0A1T0CVH7"/>
<accession>A0A1T0CVH7</accession>
<gene>
    <name evidence="2" type="ORF">B0681_00215</name>
</gene>
<organism evidence="2 3">
    <name type="scientific">Moraxella porci DSM 25326</name>
    <dbReference type="NCBI Taxonomy" id="573983"/>
    <lineage>
        <taxon>Bacteria</taxon>
        <taxon>Pseudomonadati</taxon>
        <taxon>Pseudomonadota</taxon>
        <taxon>Gammaproteobacteria</taxon>
        <taxon>Moraxellales</taxon>
        <taxon>Moraxellaceae</taxon>
        <taxon>Moraxella</taxon>
    </lineage>
</organism>
<name>A0A1T0CVH7_9GAMM</name>
<sequence>MSQNQDIFQALISSHQTQRALCDDLESLLSTDIKAAKKAYPELEIELQAHAAAEERHLYVPVMQYDEGLDLSRHAIAEHHEMDELMHTLNDGRISDETWQTTCQSLIVEVRHHLKEEEQEFFKEAKKILDDEQQQRLGALYEVEHSTFERNNG</sequence>
<dbReference type="EMBL" id="MUYV01000001">
    <property type="protein sequence ID" value="OOS26358.1"/>
    <property type="molecule type" value="Genomic_DNA"/>
</dbReference>
<dbReference type="STRING" id="573983.B0681_00215"/>
<feature type="domain" description="Hemerythrin-like" evidence="1">
    <location>
        <begin position="8"/>
        <end position="124"/>
    </location>
</feature>
<protein>
    <submittedName>
        <fullName evidence="2">Hemerythrin HHE cation-binding protein</fullName>
    </submittedName>
</protein>
<dbReference type="CDD" id="cd12108">
    <property type="entry name" value="Hr-like"/>
    <property type="match status" value="1"/>
</dbReference>
<dbReference type="PANTHER" id="PTHR35585:SF1">
    <property type="entry name" value="HHE DOMAIN PROTEIN (AFU_ORTHOLOGUE AFUA_4G00730)"/>
    <property type="match status" value="1"/>
</dbReference>
<reference evidence="2 3" key="1">
    <citation type="submission" date="2017-02" db="EMBL/GenBank/DDBJ databases">
        <title>Draft genome sequence of Moraxella porci CCUG 54912T type strain.</title>
        <authorList>
            <person name="Salva-Serra F."/>
            <person name="Engstrom-Jakobsson H."/>
            <person name="Thorell K."/>
            <person name="Jaen-Luchoro D."/>
            <person name="Gonzales-Siles L."/>
            <person name="Karlsson R."/>
            <person name="Yazdan S."/>
            <person name="Boulund F."/>
            <person name="Johnning A."/>
            <person name="Engstrand L."/>
            <person name="Kristiansson E."/>
            <person name="Moore E."/>
        </authorList>
    </citation>
    <scope>NUCLEOTIDE SEQUENCE [LARGE SCALE GENOMIC DNA]</scope>
    <source>
        <strain evidence="2 3">CCUG 54912</strain>
    </source>
</reference>
<comment type="caution">
    <text evidence="2">The sequence shown here is derived from an EMBL/GenBank/DDBJ whole genome shotgun (WGS) entry which is preliminary data.</text>
</comment>
<proteinExistence type="predicted"/>
<dbReference type="Proteomes" id="UP000190683">
    <property type="component" value="Unassembled WGS sequence"/>
</dbReference>
<dbReference type="Pfam" id="PF01814">
    <property type="entry name" value="Hemerythrin"/>
    <property type="match status" value="1"/>
</dbReference>
<evidence type="ECO:0000313" key="3">
    <source>
        <dbReference type="Proteomes" id="UP000190683"/>
    </source>
</evidence>